<keyword evidence="3" id="KW-1185">Reference proteome</keyword>
<feature type="compositionally biased region" description="Pro residues" evidence="1">
    <location>
        <begin position="28"/>
        <end position="41"/>
    </location>
</feature>
<reference evidence="2" key="2">
    <citation type="submission" date="2021-01" db="UniProtKB">
        <authorList>
            <consortium name="EnsemblPlants"/>
        </authorList>
    </citation>
    <scope>IDENTIFICATION</scope>
</reference>
<organism evidence="2 3">
    <name type="scientific">Quercus lobata</name>
    <name type="common">Valley oak</name>
    <dbReference type="NCBI Taxonomy" id="97700"/>
    <lineage>
        <taxon>Eukaryota</taxon>
        <taxon>Viridiplantae</taxon>
        <taxon>Streptophyta</taxon>
        <taxon>Embryophyta</taxon>
        <taxon>Tracheophyta</taxon>
        <taxon>Spermatophyta</taxon>
        <taxon>Magnoliopsida</taxon>
        <taxon>eudicotyledons</taxon>
        <taxon>Gunneridae</taxon>
        <taxon>Pentapetalae</taxon>
        <taxon>rosids</taxon>
        <taxon>fabids</taxon>
        <taxon>Fagales</taxon>
        <taxon>Fagaceae</taxon>
        <taxon>Quercus</taxon>
    </lineage>
</organism>
<name>A0A7N2QYU3_QUELO</name>
<dbReference type="Proteomes" id="UP000594261">
    <property type="component" value="Chromosome 2"/>
</dbReference>
<dbReference type="AlphaFoldDB" id="A0A7N2QYU3"/>
<protein>
    <submittedName>
        <fullName evidence="2">Uncharacterized protein</fullName>
    </submittedName>
</protein>
<evidence type="ECO:0000313" key="2">
    <source>
        <dbReference type="EnsemblPlants" id="QL02p028181:mrna"/>
    </source>
</evidence>
<evidence type="ECO:0000313" key="3">
    <source>
        <dbReference type="Proteomes" id="UP000594261"/>
    </source>
</evidence>
<reference evidence="3" key="1">
    <citation type="journal article" date="2016" name="G3 (Bethesda)">
        <title>First Draft Assembly and Annotation of the Genome of a California Endemic Oak Quercus lobata Nee (Fagaceae).</title>
        <authorList>
            <person name="Sork V.L."/>
            <person name="Fitz-Gibbon S.T."/>
            <person name="Puiu D."/>
            <person name="Crepeau M."/>
            <person name="Gugger P.F."/>
            <person name="Sherman R."/>
            <person name="Stevens K."/>
            <person name="Langley C.H."/>
            <person name="Pellegrini M."/>
            <person name="Salzberg S.L."/>
        </authorList>
    </citation>
    <scope>NUCLEOTIDE SEQUENCE [LARGE SCALE GENOMIC DNA]</scope>
    <source>
        <strain evidence="3">cv. SW786</strain>
    </source>
</reference>
<dbReference type="Gramene" id="QL02p028181:mrna">
    <property type="protein sequence ID" value="QL02p028181:mrna"/>
    <property type="gene ID" value="QL02p028181"/>
</dbReference>
<sequence length="143" mass="15998">MSTTTPEEPELQNGVVPERNSNSELEPEPQPKPSDPLPQPESQPEQEAPEPKPEPEPEITDADPNPEDPKSSPIQSNGSENATDKEAQISKPELRKDEGSRTFTMRELLHGLKTEETDATSPYRIYIELYIMKSLDPTEFGML</sequence>
<feature type="compositionally biased region" description="Basic and acidic residues" evidence="1">
    <location>
        <begin position="82"/>
        <end position="100"/>
    </location>
</feature>
<accession>A0A7N2QYU3</accession>
<feature type="region of interest" description="Disordered" evidence="1">
    <location>
        <begin position="1"/>
        <end position="102"/>
    </location>
</feature>
<evidence type="ECO:0000256" key="1">
    <source>
        <dbReference type="SAM" id="MobiDB-lite"/>
    </source>
</evidence>
<dbReference type="InParanoid" id="A0A7N2QYU3"/>
<proteinExistence type="predicted"/>
<feature type="compositionally biased region" description="Polar residues" evidence="1">
    <location>
        <begin position="72"/>
        <end position="81"/>
    </location>
</feature>
<feature type="compositionally biased region" description="Acidic residues" evidence="1">
    <location>
        <begin position="56"/>
        <end position="66"/>
    </location>
</feature>
<dbReference type="EnsemblPlants" id="QL02p028181:mrna">
    <property type="protein sequence ID" value="QL02p028181:mrna"/>
    <property type="gene ID" value="QL02p028181"/>
</dbReference>